<proteinExistence type="predicted"/>
<evidence type="ECO:0000313" key="1">
    <source>
        <dbReference type="EMBL" id="MBX43794.1"/>
    </source>
</evidence>
<reference evidence="1" key="1">
    <citation type="submission" date="2018-02" db="EMBL/GenBank/DDBJ databases">
        <title>Rhizophora mucronata_Transcriptome.</title>
        <authorList>
            <person name="Meera S.P."/>
            <person name="Sreeshan A."/>
            <person name="Augustine A."/>
        </authorList>
    </citation>
    <scope>NUCLEOTIDE SEQUENCE</scope>
    <source>
        <tissue evidence="1">Leaf</tissue>
    </source>
</reference>
<accession>A0A2P2NN29</accession>
<sequence length="49" mass="5579">MVGREGSPRFDPKEHWWIPCDHHNQTFQGDELRHNAVATTVVSGCNGFN</sequence>
<dbReference type="AlphaFoldDB" id="A0A2P2NN29"/>
<organism evidence="1">
    <name type="scientific">Rhizophora mucronata</name>
    <name type="common">Asiatic mangrove</name>
    <dbReference type="NCBI Taxonomy" id="61149"/>
    <lineage>
        <taxon>Eukaryota</taxon>
        <taxon>Viridiplantae</taxon>
        <taxon>Streptophyta</taxon>
        <taxon>Embryophyta</taxon>
        <taxon>Tracheophyta</taxon>
        <taxon>Spermatophyta</taxon>
        <taxon>Magnoliopsida</taxon>
        <taxon>eudicotyledons</taxon>
        <taxon>Gunneridae</taxon>
        <taxon>Pentapetalae</taxon>
        <taxon>rosids</taxon>
        <taxon>fabids</taxon>
        <taxon>Malpighiales</taxon>
        <taxon>Rhizophoraceae</taxon>
        <taxon>Rhizophora</taxon>
    </lineage>
</organism>
<name>A0A2P2NN29_RHIMU</name>
<protein>
    <submittedName>
        <fullName evidence="1">Uncharacterized protein</fullName>
    </submittedName>
</protein>
<dbReference type="EMBL" id="GGEC01063310">
    <property type="protein sequence ID" value="MBX43794.1"/>
    <property type="molecule type" value="Transcribed_RNA"/>
</dbReference>